<accession>A0A074XX00</accession>
<dbReference type="AlphaFoldDB" id="A0A074XX00"/>
<reference evidence="2 3" key="1">
    <citation type="journal article" date="2014" name="BMC Genomics">
        <title>Genome sequencing of four Aureobasidium pullulans varieties: biotechnological potential, stress tolerance, and description of new species.</title>
        <authorList>
            <person name="Gostin Ar C."/>
            <person name="Ohm R.A."/>
            <person name="Kogej T."/>
            <person name="Sonjak S."/>
            <person name="Turk M."/>
            <person name="Zajc J."/>
            <person name="Zalar P."/>
            <person name="Grube M."/>
            <person name="Sun H."/>
            <person name="Han J."/>
            <person name="Sharma A."/>
            <person name="Chiniquy J."/>
            <person name="Ngan C.Y."/>
            <person name="Lipzen A."/>
            <person name="Barry K."/>
            <person name="Grigoriev I.V."/>
            <person name="Gunde-Cimerman N."/>
        </authorList>
    </citation>
    <scope>NUCLEOTIDE SEQUENCE [LARGE SCALE GENOMIC DNA]</scope>
    <source>
        <strain evidence="2 3">EXF-150</strain>
    </source>
</reference>
<dbReference type="Proteomes" id="UP000030706">
    <property type="component" value="Unassembled WGS sequence"/>
</dbReference>
<proteinExistence type="predicted"/>
<dbReference type="RefSeq" id="XP_029755373.1">
    <property type="nucleotide sequence ID" value="XM_029906494.1"/>
</dbReference>
<protein>
    <submittedName>
        <fullName evidence="2">Uncharacterized protein</fullName>
    </submittedName>
</protein>
<sequence>MGGARSELLWLLNHVTLVVVDSIEERLTSLTWYIALNRASPSSPITGASRNSSIASLGRRPFYTRVSAYRPSRA</sequence>
<dbReference type="HOGENOM" id="CLU_2687400_0_0_1"/>
<dbReference type="GeneID" id="40748800"/>
<dbReference type="EMBL" id="KL585008">
    <property type="protein sequence ID" value="KEQ79186.1"/>
    <property type="molecule type" value="Genomic_DNA"/>
</dbReference>
<name>A0A074XX00_AURPU</name>
<keyword evidence="1" id="KW-0732">Signal</keyword>
<keyword evidence="3" id="KW-1185">Reference proteome</keyword>
<feature type="signal peptide" evidence="1">
    <location>
        <begin position="1"/>
        <end position="22"/>
    </location>
</feature>
<feature type="chain" id="PRO_5001703788" evidence="1">
    <location>
        <begin position="23"/>
        <end position="74"/>
    </location>
</feature>
<evidence type="ECO:0000313" key="3">
    <source>
        <dbReference type="Proteomes" id="UP000030706"/>
    </source>
</evidence>
<gene>
    <name evidence="2" type="ORF">M438DRAFT_349874</name>
</gene>
<evidence type="ECO:0000256" key="1">
    <source>
        <dbReference type="SAM" id="SignalP"/>
    </source>
</evidence>
<organism evidence="2 3">
    <name type="scientific">Aureobasidium pullulans EXF-150</name>
    <dbReference type="NCBI Taxonomy" id="1043002"/>
    <lineage>
        <taxon>Eukaryota</taxon>
        <taxon>Fungi</taxon>
        <taxon>Dikarya</taxon>
        <taxon>Ascomycota</taxon>
        <taxon>Pezizomycotina</taxon>
        <taxon>Dothideomycetes</taxon>
        <taxon>Dothideomycetidae</taxon>
        <taxon>Dothideales</taxon>
        <taxon>Saccotheciaceae</taxon>
        <taxon>Aureobasidium</taxon>
    </lineage>
</organism>
<evidence type="ECO:0000313" key="2">
    <source>
        <dbReference type="EMBL" id="KEQ79186.1"/>
    </source>
</evidence>